<organism evidence="1 2">
    <name type="scientific">Edaphobacter modestus</name>
    <dbReference type="NCBI Taxonomy" id="388466"/>
    <lineage>
        <taxon>Bacteria</taxon>
        <taxon>Pseudomonadati</taxon>
        <taxon>Acidobacteriota</taxon>
        <taxon>Terriglobia</taxon>
        <taxon>Terriglobales</taxon>
        <taxon>Acidobacteriaceae</taxon>
        <taxon>Edaphobacter</taxon>
    </lineage>
</organism>
<dbReference type="Proteomes" id="UP000292958">
    <property type="component" value="Unassembled WGS sequence"/>
</dbReference>
<accession>A0A4Q7YGI5</accession>
<dbReference type="EMBL" id="SHKW01000002">
    <property type="protein sequence ID" value="RZU35439.1"/>
    <property type="molecule type" value="Genomic_DNA"/>
</dbReference>
<dbReference type="AlphaFoldDB" id="A0A4Q7YGI5"/>
<evidence type="ECO:0000313" key="1">
    <source>
        <dbReference type="EMBL" id="RZU35439.1"/>
    </source>
</evidence>
<proteinExistence type="predicted"/>
<gene>
    <name evidence="1" type="ORF">BDD14_5487</name>
</gene>
<comment type="caution">
    <text evidence="1">The sequence shown here is derived from an EMBL/GenBank/DDBJ whole genome shotgun (WGS) entry which is preliminary data.</text>
</comment>
<sequence>MSEKIDFNRSTTVNFYNNTSLTLNRTGFSCEGDSILHNVAPPSVIQPGQQVQWIQKVSSLQGYSNSYASYGFSSGGSLTVEWSNPISSGNTYSVSCNPSSDYNITYTGGSGTEATISVDFVQKTKLDITFYNQNVLELTLDPASIQIQDGEFITQPPASIAAGGQASWTMDGVGFKGSCHYWFDSVSGAKLSWDTSNNQYSIDAEPTYEYTGNTSGSTPSVSFYVQLQGGGLLGSGDGPPADGS</sequence>
<dbReference type="Gene3D" id="2.60.270.50">
    <property type="match status" value="2"/>
</dbReference>
<reference evidence="1 2" key="1">
    <citation type="submission" date="2019-02" db="EMBL/GenBank/DDBJ databases">
        <title>Genomic Encyclopedia of Archaeal and Bacterial Type Strains, Phase II (KMG-II): from individual species to whole genera.</title>
        <authorList>
            <person name="Goeker M."/>
        </authorList>
    </citation>
    <scope>NUCLEOTIDE SEQUENCE [LARGE SCALE GENOMIC DNA]</scope>
    <source>
        <strain evidence="1 2">DSM 18101</strain>
    </source>
</reference>
<keyword evidence="2" id="KW-1185">Reference proteome</keyword>
<dbReference type="RefSeq" id="WP_130423704.1">
    <property type="nucleotide sequence ID" value="NZ_SHKW01000002.1"/>
</dbReference>
<evidence type="ECO:0000313" key="2">
    <source>
        <dbReference type="Proteomes" id="UP000292958"/>
    </source>
</evidence>
<protein>
    <submittedName>
        <fullName evidence="1">Uncharacterized protein</fullName>
    </submittedName>
</protein>
<name>A0A4Q7YGI5_9BACT</name>